<evidence type="ECO:0000259" key="2">
    <source>
        <dbReference type="Pfam" id="PF12890"/>
    </source>
</evidence>
<dbReference type="SUPFAM" id="SSF51556">
    <property type="entry name" value="Metallo-dependent hydrolases"/>
    <property type="match status" value="1"/>
</dbReference>
<evidence type="ECO:0000256" key="1">
    <source>
        <dbReference type="ARBA" id="ARBA00022975"/>
    </source>
</evidence>
<dbReference type="PANTHER" id="PTHR43668">
    <property type="entry name" value="ALLANTOINASE"/>
    <property type="match status" value="1"/>
</dbReference>
<dbReference type="CDD" id="cd01317">
    <property type="entry name" value="DHOase_IIa"/>
    <property type="match status" value="1"/>
</dbReference>
<dbReference type="InterPro" id="IPR050138">
    <property type="entry name" value="DHOase/Allantoinase_Hydrolase"/>
</dbReference>
<dbReference type="SUPFAM" id="SSF51338">
    <property type="entry name" value="Composite domain of metallo-dependent hydrolases"/>
    <property type="match status" value="1"/>
</dbReference>
<sequence length="417" mass="45157">MNLLIKSATIIDKSQPSLHLKKRDILIEKGLIQAIGVRIEAGKKTRVIELKNLHVSPGWFDSSVSFGEPGYEERETISNGLEVAASAGFTGIVLNTNTHPSPDTSGDIVFLKETGKGHSTSLYPMGTVSMGANGAELSEMYDMSLSGAVAFSDYKHALDNPNLLKLALLYTQNFDALVYSFPQDGQLSPKGQMHEGEVSMRLGLRGIPTLTEELRIARDLAILQYTGGKLHIPTISTASSVNLIAAAKKNGLDVSCSVAIHHLWFTDEVLDGFDSRYKTLPPLRGKKDSKALQKALAEGVIDFVTSDHCPLDVEEKRREFDQAAFGALGLEESFGVLNQIYGPEVASEILGRGRKRFGLAEAKLAAGQPAELTLFDPEAEYTLSRESLLSTSGNSMFLGIPLKGKAYGIIRGEKTSI</sequence>
<dbReference type="Pfam" id="PF12890">
    <property type="entry name" value="DHOase"/>
    <property type="match status" value="1"/>
</dbReference>
<name>A0ABT7WFZ9_9FLAO</name>
<proteinExistence type="predicted"/>
<dbReference type="InterPro" id="IPR032466">
    <property type="entry name" value="Metal_Hydrolase"/>
</dbReference>
<dbReference type="Gene3D" id="3.20.20.140">
    <property type="entry name" value="Metal-dependent hydrolases"/>
    <property type="match status" value="1"/>
</dbReference>
<comment type="caution">
    <text evidence="3">The sequence shown here is derived from an EMBL/GenBank/DDBJ whole genome shotgun (WGS) entry which is preliminary data.</text>
</comment>
<evidence type="ECO:0000313" key="3">
    <source>
        <dbReference type="EMBL" id="MDM9631845.1"/>
    </source>
</evidence>
<organism evidence="3 4">
    <name type="scientific">Robiginitalea aurantiaca</name>
    <dbReference type="NCBI Taxonomy" id="3056915"/>
    <lineage>
        <taxon>Bacteria</taxon>
        <taxon>Pseudomonadati</taxon>
        <taxon>Bacteroidota</taxon>
        <taxon>Flavobacteriia</taxon>
        <taxon>Flavobacteriales</taxon>
        <taxon>Flavobacteriaceae</taxon>
        <taxon>Robiginitalea</taxon>
    </lineage>
</organism>
<dbReference type="InterPro" id="IPR011059">
    <property type="entry name" value="Metal-dep_hydrolase_composite"/>
</dbReference>
<reference evidence="3" key="1">
    <citation type="submission" date="2023-06" db="EMBL/GenBank/DDBJ databases">
        <title>Robiginitalea aurantiacus sp. nov. and Algoriphagus sediminis sp. nov., isolated from coastal sediment.</title>
        <authorList>
            <person name="Zhou Z.Y."/>
            <person name="An J."/>
            <person name="Jia Y.W."/>
            <person name="Du Z.J."/>
        </authorList>
    </citation>
    <scope>NUCLEOTIDE SEQUENCE</scope>
    <source>
        <strain evidence="3">M39</strain>
    </source>
</reference>
<dbReference type="RefSeq" id="WP_289725208.1">
    <property type="nucleotide sequence ID" value="NZ_JAUDUY010000004.1"/>
</dbReference>
<dbReference type="InterPro" id="IPR004722">
    <property type="entry name" value="DHOase"/>
</dbReference>
<accession>A0ABT7WFZ9</accession>
<dbReference type="Gene3D" id="2.30.40.10">
    <property type="entry name" value="Urease, subunit C, domain 1"/>
    <property type="match status" value="1"/>
</dbReference>
<keyword evidence="1" id="KW-0665">Pyrimidine biosynthesis</keyword>
<protein>
    <submittedName>
        <fullName evidence="3">Dihydroorotase</fullName>
    </submittedName>
</protein>
<keyword evidence="4" id="KW-1185">Reference proteome</keyword>
<evidence type="ECO:0000313" key="4">
    <source>
        <dbReference type="Proteomes" id="UP001174839"/>
    </source>
</evidence>
<gene>
    <name evidence="3" type="ORF">QU605_10200</name>
</gene>
<dbReference type="InterPro" id="IPR024403">
    <property type="entry name" value="DHOase_cat"/>
</dbReference>
<dbReference type="EMBL" id="JAUDUY010000004">
    <property type="protein sequence ID" value="MDM9631845.1"/>
    <property type="molecule type" value="Genomic_DNA"/>
</dbReference>
<dbReference type="PANTHER" id="PTHR43668:SF2">
    <property type="entry name" value="ALLANTOINASE"/>
    <property type="match status" value="1"/>
</dbReference>
<feature type="domain" description="Dihydroorotase catalytic" evidence="2">
    <location>
        <begin position="57"/>
        <end position="238"/>
    </location>
</feature>
<dbReference type="Proteomes" id="UP001174839">
    <property type="component" value="Unassembled WGS sequence"/>
</dbReference>